<comment type="caution">
    <text evidence="9">The sequence shown here is derived from an EMBL/GenBank/DDBJ whole genome shotgun (WGS) entry which is preliminary data.</text>
</comment>
<dbReference type="PANTHER" id="PTHR45670:SF1">
    <property type="entry name" value="E3 UBIQUITIN-PROTEIN LIGASE HECTD1"/>
    <property type="match status" value="1"/>
</dbReference>
<evidence type="ECO:0000259" key="8">
    <source>
        <dbReference type="PROSITE" id="PS50237"/>
    </source>
</evidence>
<dbReference type="PANTHER" id="PTHR45670">
    <property type="entry name" value="E3 UBIQUITIN-PROTEIN LIGASE TRIP12"/>
    <property type="match status" value="1"/>
</dbReference>
<dbReference type="InterPro" id="IPR035983">
    <property type="entry name" value="Hect_E3_ubiquitin_ligase"/>
</dbReference>
<dbReference type="SMART" id="SM00119">
    <property type="entry name" value="HECTc"/>
    <property type="match status" value="1"/>
</dbReference>
<evidence type="ECO:0000256" key="6">
    <source>
        <dbReference type="PROSITE-ProRule" id="PRU00104"/>
    </source>
</evidence>
<keyword evidence="5 6" id="KW-0833">Ubl conjugation pathway</keyword>
<comment type="similarity">
    <text evidence="2">Belongs to the UPL family. K-HECT subfamily.</text>
</comment>
<dbReference type="Gene3D" id="3.30.2410.10">
    <property type="entry name" value="Hect, E3 ligase catalytic domain"/>
    <property type="match status" value="1"/>
</dbReference>
<feature type="region of interest" description="Disordered" evidence="7">
    <location>
        <begin position="730"/>
        <end position="755"/>
    </location>
</feature>
<feature type="compositionally biased region" description="Basic residues" evidence="7">
    <location>
        <begin position="1"/>
        <end position="11"/>
    </location>
</feature>
<feature type="compositionally biased region" description="Acidic residues" evidence="7">
    <location>
        <begin position="1106"/>
        <end position="1169"/>
    </location>
</feature>
<accession>A0A4T0PGP1</accession>
<organism evidence="9 10">
    <name type="scientific">Wallemia mellicola</name>
    <dbReference type="NCBI Taxonomy" id="1708541"/>
    <lineage>
        <taxon>Eukaryota</taxon>
        <taxon>Fungi</taxon>
        <taxon>Dikarya</taxon>
        <taxon>Basidiomycota</taxon>
        <taxon>Wallemiomycotina</taxon>
        <taxon>Wallemiomycetes</taxon>
        <taxon>Wallemiales</taxon>
        <taxon>Wallemiaceae</taxon>
        <taxon>Wallemia</taxon>
    </lineage>
</organism>
<feature type="active site" description="Glycyl thioester intermediate" evidence="6">
    <location>
        <position position="1815"/>
    </location>
</feature>
<dbReference type="EMBL" id="SPRH01000040">
    <property type="protein sequence ID" value="TIB98220.1"/>
    <property type="molecule type" value="Genomic_DNA"/>
</dbReference>
<dbReference type="InterPro" id="IPR057948">
    <property type="entry name" value="TPR_TRIP12_N"/>
</dbReference>
<feature type="compositionally biased region" description="Basic and acidic residues" evidence="7">
    <location>
        <begin position="730"/>
        <end position="751"/>
    </location>
</feature>
<dbReference type="Pfam" id="PF00632">
    <property type="entry name" value="HECT"/>
    <property type="match status" value="1"/>
</dbReference>
<feature type="compositionally biased region" description="Basic and acidic residues" evidence="7">
    <location>
        <begin position="1227"/>
        <end position="1241"/>
    </location>
</feature>
<proteinExistence type="inferred from homology"/>
<dbReference type="Gene3D" id="1.25.10.10">
    <property type="entry name" value="Leucine-rich Repeat Variant"/>
    <property type="match status" value="1"/>
</dbReference>
<dbReference type="EC" id="2.3.2.26" evidence="3"/>
<dbReference type="InterPro" id="IPR016024">
    <property type="entry name" value="ARM-type_fold"/>
</dbReference>
<evidence type="ECO:0000313" key="9">
    <source>
        <dbReference type="EMBL" id="TIB98220.1"/>
    </source>
</evidence>
<dbReference type="Pfam" id="PF25579">
    <property type="entry name" value="TPR_TRIP12_N"/>
    <property type="match status" value="1"/>
</dbReference>
<protein>
    <recommendedName>
        <fullName evidence="3">HECT-type E3 ubiquitin transferase</fullName>
        <ecNumber evidence="3">2.3.2.26</ecNumber>
    </recommendedName>
</protein>
<evidence type="ECO:0000256" key="3">
    <source>
        <dbReference type="ARBA" id="ARBA00012485"/>
    </source>
</evidence>
<evidence type="ECO:0000313" key="10">
    <source>
        <dbReference type="Proteomes" id="UP000307169"/>
    </source>
</evidence>
<gene>
    <name evidence="9" type="ORF">E3Q17_03121</name>
</gene>
<sequence length="1847" mass="202695">MPPKRNNKSSKSKNPSYPAQSQSHTQATQQHTQPAQPSSSKRKSQHTPESNSKKPKYNLRSSSSREMDKKQLNVPNDNGRSKKTRPHSNRRNQQHRNDDILMAEADAAAEARNEARDEDRSLHEDEDEIEHHQDEALDLGEDHDLDEELDDNEEDFPEDDHALLTDYRMLSGLIFGQSSRYKNILQHLRERPHPIGAGDGTQLMIALQELAEVLAVSTEETLAGSFQVEAFSKELIAIMNGDPPTTADPSKKKEPLSAEAQEEAEIMAALAASGGDGFGDNVGEAQLLACRCLANLMEALPGSSIRVAQNGAIPILCSKLRDVQYVDLAEEAVSTLGKVAQEVPNKIVSEGGLTAILQYLDFFNSHVQRTALTAAANCCRALTPESFDMVYDAISKIRDVLGYSDQRLVEQACLCVVRIIDSYKNKPDLIEKLLEDGTLITGVVNLLSPSGSGGTPLITINTFTALLRAMSSASKASAKASIALLNRNIVDTLYNILTGVLVPEKTDPTTQAMEDGSAPGEGGLADMVVLENLAHRPKDQVDEALSLSLELLPPIVPVGVFDNKSYINKTEGQTEDESSQNAENKEKPESIITSRSKQREAARQESMRIRIECLRQNPDSINRFMSLMVPVFVEVYAASVSTPVRSKALAGLLKVISFAEEKQLHDLLRYIPMASFIGGILSSRENPNLVTGALQLVELLLNKLPGVYHSALRRQGVMYEIEVIATDKLNSEKDEKEKPSEPTSPLDKDEGPLGDPVSNLARALRVDLPPSEAPSGFLNLGSTGPASRLATYLAAGSAAASAAAGTASPASLDRASNVDPSDAAIARARTLKVIFSKLEEQNGADTYDDAKVALAEIRDMVDKLKSSETSTVQIKETLQKLGNWFVREDSMSSFELLRSGLIEGLLEFITGDTESLPSSMRHKVVLETFTNTRSHIPGSPSALLSLVKRLQESLSRLEPFNVGTVGSALGDDSRRNPMSALGRQVRLRLVTDDQELSKVQPTMVVSVHAIATFQVLNDYLRPRIMSALSGKGGHGSSRLSGVLAAFAAAAGIPAPEEGSTAASSTKKDKGKDSKGSSRRNSKESLTNTPAANDENKSKGKGKESVQGDEDDTDDHSQNDIDEDELRAMEEDEDHDEHDDNEDDVHDPFGDEFLDDFDDEFFDDEMEAEMMGEGRLGHEKTINLDVKDDGKEIEAKTPDGTRIQTPSNTNDASPTTRKSSKSGKSGSKKPESLDNKGKELKPKGSYASALKTKPTDFHIEFELDGQKVDLESTIYSALHRKESNSLRNPFVNVYTLKFKHIDGPAEKKEKNVAKPNINAVTTENVKDAWSELPESIAKNSQHAPILQLLRVLHALCADRQELNAISHPNAALAQDTGVGEMTFVNNKLTAKLNRQLEEPMLIASSCLPEWAIDLPTAFPFLFTFQTRYAFLQAQTWGTTRLINKWQNEASRIGSDNRRPDPTTTHLGRMQRQKVRISREYVLESAIKVFELYGGSSSILEIEYFEEVGTGLGPTLEFYSLVSKEFARKSLRMWRGSQDSSESPYVFSPTGLFPEPMSEKESESDKGKERIKLFRILGQFLAKGLLDSRIIDISFNPLFMKLVLGLSIPKSVAGVKLVDPFVGKSMMEVQKIVDSKLSTSEISEKISALALDFTLPGKPEYELVENGTNVDVTIDNVGEYLDQIIGATLGSGVSKQVEAFVEGFSKILRIEDMKIFTAEELTSLFGNADEDWTNETLSEIIKADHGFNNDSPALRRLVEVMSEFDKVSRRDFLQFLTGSPKLPIGGFRGLHPQLTVVRKSPEAGYKADDSLPSVMTCANYLKLPDYSNKDILKQKLTIAMSEGKGFLLS</sequence>
<feature type="compositionally biased region" description="Polar residues" evidence="7">
    <location>
        <begin position="1201"/>
        <end position="1216"/>
    </location>
</feature>
<feature type="compositionally biased region" description="Low complexity" evidence="7">
    <location>
        <begin position="12"/>
        <end position="39"/>
    </location>
</feature>
<evidence type="ECO:0000256" key="4">
    <source>
        <dbReference type="ARBA" id="ARBA00022679"/>
    </source>
</evidence>
<name>A0A4T0PGP1_9BASI</name>
<dbReference type="InterPro" id="IPR000569">
    <property type="entry name" value="HECT_dom"/>
</dbReference>
<dbReference type="Gene3D" id="3.90.1750.10">
    <property type="entry name" value="Hect, E3 ligase catalytic domains"/>
    <property type="match status" value="1"/>
</dbReference>
<dbReference type="GO" id="GO:0061630">
    <property type="term" value="F:ubiquitin protein ligase activity"/>
    <property type="evidence" value="ECO:0007669"/>
    <property type="project" value="UniProtKB-EC"/>
</dbReference>
<feature type="region of interest" description="Disordered" evidence="7">
    <location>
        <begin position="1054"/>
        <end position="1246"/>
    </location>
</feature>
<dbReference type="Proteomes" id="UP000307169">
    <property type="component" value="Unassembled WGS sequence"/>
</dbReference>
<feature type="compositionally biased region" description="Basic and acidic residues" evidence="7">
    <location>
        <begin position="1065"/>
        <end position="1075"/>
    </location>
</feature>
<feature type="compositionally biased region" description="Basic and acidic residues" evidence="7">
    <location>
        <begin position="109"/>
        <end position="135"/>
    </location>
</feature>
<comment type="catalytic activity">
    <reaction evidence="1">
        <text>S-ubiquitinyl-[E2 ubiquitin-conjugating enzyme]-L-cysteine + [acceptor protein]-L-lysine = [E2 ubiquitin-conjugating enzyme]-L-cysteine + N(6)-ubiquitinyl-[acceptor protein]-L-lysine.</text>
        <dbReference type="EC" id="2.3.2.26"/>
    </reaction>
</comment>
<feature type="compositionally biased region" description="Basic and acidic residues" evidence="7">
    <location>
        <begin position="1093"/>
        <end position="1105"/>
    </location>
</feature>
<reference evidence="9 10" key="1">
    <citation type="submission" date="2019-03" db="EMBL/GenBank/DDBJ databases">
        <title>Sequencing 25 genomes of Wallemia mellicola.</title>
        <authorList>
            <person name="Gostincar C."/>
        </authorList>
    </citation>
    <scope>NUCLEOTIDE SEQUENCE [LARGE SCALE GENOMIC DNA]</scope>
    <source>
        <strain evidence="9 10">EXF-1262</strain>
    </source>
</reference>
<feature type="region of interest" description="Disordered" evidence="7">
    <location>
        <begin position="570"/>
        <end position="600"/>
    </location>
</feature>
<dbReference type="GO" id="GO:0000209">
    <property type="term" value="P:protein polyubiquitination"/>
    <property type="evidence" value="ECO:0007669"/>
    <property type="project" value="TreeGrafter"/>
</dbReference>
<evidence type="ECO:0000256" key="7">
    <source>
        <dbReference type="SAM" id="MobiDB-lite"/>
    </source>
</evidence>
<feature type="region of interest" description="Disordered" evidence="7">
    <location>
        <begin position="1"/>
        <end position="140"/>
    </location>
</feature>
<dbReference type="PROSITE" id="PS50237">
    <property type="entry name" value="HECT"/>
    <property type="match status" value="1"/>
</dbReference>
<dbReference type="InterPro" id="IPR011989">
    <property type="entry name" value="ARM-like"/>
</dbReference>
<dbReference type="SUPFAM" id="SSF56204">
    <property type="entry name" value="Hect, E3 ligase catalytic domain"/>
    <property type="match status" value="1"/>
</dbReference>
<keyword evidence="4" id="KW-0808">Transferase</keyword>
<dbReference type="GO" id="GO:0016607">
    <property type="term" value="C:nuclear speck"/>
    <property type="evidence" value="ECO:0007669"/>
    <property type="project" value="TreeGrafter"/>
</dbReference>
<dbReference type="GO" id="GO:0043161">
    <property type="term" value="P:proteasome-mediated ubiquitin-dependent protein catabolic process"/>
    <property type="evidence" value="ECO:0007669"/>
    <property type="project" value="TreeGrafter"/>
</dbReference>
<dbReference type="CDD" id="cd00078">
    <property type="entry name" value="HECTc"/>
    <property type="match status" value="1"/>
</dbReference>
<feature type="compositionally biased region" description="Basic residues" evidence="7">
    <location>
        <begin position="81"/>
        <end position="94"/>
    </location>
</feature>
<feature type="compositionally biased region" description="Basic and acidic residues" evidence="7">
    <location>
        <begin position="1174"/>
        <end position="1198"/>
    </location>
</feature>
<evidence type="ECO:0000256" key="2">
    <source>
        <dbReference type="ARBA" id="ARBA00006331"/>
    </source>
</evidence>
<feature type="domain" description="HECT" evidence="8">
    <location>
        <begin position="1511"/>
        <end position="1847"/>
    </location>
</feature>
<dbReference type="InterPro" id="IPR045322">
    <property type="entry name" value="HECTD1/TRIP12-like"/>
</dbReference>
<dbReference type="SUPFAM" id="SSF48371">
    <property type="entry name" value="ARM repeat"/>
    <property type="match status" value="1"/>
</dbReference>
<evidence type="ECO:0000256" key="5">
    <source>
        <dbReference type="ARBA" id="ARBA00022786"/>
    </source>
</evidence>
<evidence type="ECO:0000256" key="1">
    <source>
        <dbReference type="ARBA" id="ARBA00000885"/>
    </source>
</evidence>